<dbReference type="EMBL" id="BMFP01000005">
    <property type="protein sequence ID" value="GGG21667.1"/>
    <property type="molecule type" value="Genomic_DNA"/>
</dbReference>
<name>A0ABQ1WBJ1_9BACT</name>
<comment type="caution">
    <text evidence="1">The sequence shown here is derived from an EMBL/GenBank/DDBJ whole genome shotgun (WGS) entry which is preliminary data.</text>
</comment>
<accession>A0ABQ1WBJ1</accession>
<reference evidence="2" key="1">
    <citation type="journal article" date="2019" name="Int. J. Syst. Evol. Microbiol.">
        <title>The Global Catalogue of Microorganisms (GCM) 10K type strain sequencing project: providing services to taxonomists for standard genome sequencing and annotation.</title>
        <authorList>
            <consortium name="The Broad Institute Genomics Platform"/>
            <consortium name="The Broad Institute Genome Sequencing Center for Infectious Disease"/>
            <person name="Wu L."/>
            <person name="Ma J."/>
        </authorList>
    </citation>
    <scope>NUCLEOTIDE SEQUENCE [LARGE SCALE GENOMIC DNA]</scope>
    <source>
        <strain evidence="2">CGMCC 1.12749</strain>
    </source>
</reference>
<dbReference type="Proteomes" id="UP000634043">
    <property type="component" value="Unassembled WGS sequence"/>
</dbReference>
<evidence type="ECO:0000313" key="2">
    <source>
        <dbReference type="Proteomes" id="UP000634043"/>
    </source>
</evidence>
<keyword evidence="1" id="KW-0449">Lipoprotein</keyword>
<proteinExistence type="predicted"/>
<organism evidence="1 2">
    <name type="scientific">Pontibacter amylolyticus</name>
    <dbReference type="NCBI Taxonomy" id="1424080"/>
    <lineage>
        <taxon>Bacteria</taxon>
        <taxon>Pseudomonadati</taxon>
        <taxon>Bacteroidota</taxon>
        <taxon>Cytophagia</taxon>
        <taxon>Cytophagales</taxon>
        <taxon>Hymenobacteraceae</taxon>
        <taxon>Pontibacter</taxon>
    </lineage>
</organism>
<evidence type="ECO:0000313" key="1">
    <source>
        <dbReference type="EMBL" id="GGG21667.1"/>
    </source>
</evidence>
<protein>
    <submittedName>
        <fullName evidence="1">Lipoprotein</fullName>
    </submittedName>
</protein>
<dbReference type="Pfam" id="PF16138">
    <property type="entry name" value="DUF4846"/>
    <property type="match status" value="1"/>
</dbReference>
<gene>
    <name evidence="1" type="ORF">GCM10011323_26990</name>
</gene>
<dbReference type="InterPro" id="IPR032315">
    <property type="entry name" value="DUF4846"/>
</dbReference>
<sequence length="275" mass="30732">MILTACGSKAEQVTAEVSEGITETEVLVNPVGKTIAERFSPPNGYSRVMQSQNSYGAYLQHFKLKPHGAQVHYYNGEVKTNDGIYDAVLAIDVGNRDLQQCADAVMRLRAEYLYGQEQYDAIHFNFTSGFRADYSKWQQGYRVIVKGNNCSWVKKAAPSTAYASFKEYLQVVFAYAGTLSLEKEMKAVSMDDLQVGDVFIKGGSPGHAVIVMDVAVQEQTGEKLFLLAQSYMPAQEIHILKNPTNPGISPWYSTNFKGPLITPEWTFQKSHLKRF</sequence>
<keyword evidence="2" id="KW-1185">Reference proteome</keyword>